<keyword evidence="2" id="KW-1185">Reference proteome</keyword>
<protein>
    <submittedName>
        <fullName evidence="1">MBL fold metallo-hydrolase</fullName>
    </submittedName>
</protein>
<proteinExistence type="predicted"/>
<evidence type="ECO:0000313" key="1">
    <source>
        <dbReference type="EMBL" id="GGF14610.1"/>
    </source>
</evidence>
<dbReference type="RefSeq" id="WP_188487152.1">
    <property type="nucleotide sequence ID" value="NZ_BMCS01000001.1"/>
</dbReference>
<accession>A0ABQ1UEV7</accession>
<dbReference type="PANTHER" id="PTHR43546:SF3">
    <property type="entry name" value="UPF0173 METAL-DEPENDENT HYDROLASE MJ1163"/>
    <property type="match status" value="1"/>
</dbReference>
<dbReference type="Proteomes" id="UP000632454">
    <property type="component" value="Unassembled WGS sequence"/>
</dbReference>
<comment type="caution">
    <text evidence="1">The sequence shown here is derived from an EMBL/GenBank/DDBJ whole genome shotgun (WGS) entry which is preliminary data.</text>
</comment>
<dbReference type="Gene3D" id="3.60.15.10">
    <property type="entry name" value="Ribonuclease Z/Hydroxyacylglutathione hydrolase-like"/>
    <property type="match status" value="1"/>
</dbReference>
<organism evidence="1 2">
    <name type="scientific">Williamsia phyllosphaerae</name>
    <dbReference type="NCBI Taxonomy" id="885042"/>
    <lineage>
        <taxon>Bacteria</taxon>
        <taxon>Bacillati</taxon>
        <taxon>Actinomycetota</taxon>
        <taxon>Actinomycetes</taxon>
        <taxon>Mycobacteriales</taxon>
        <taxon>Nocardiaceae</taxon>
        <taxon>Williamsia</taxon>
    </lineage>
</organism>
<dbReference type="InterPro" id="IPR050114">
    <property type="entry name" value="UPF0173_UPF0282_UlaG_hydrolase"/>
</dbReference>
<dbReference type="PANTHER" id="PTHR43546">
    <property type="entry name" value="UPF0173 METAL-DEPENDENT HYDROLASE MJ1163-RELATED"/>
    <property type="match status" value="1"/>
</dbReference>
<reference evidence="2" key="1">
    <citation type="journal article" date="2019" name="Int. J. Syst. Evol. Microbiol.">
        <title>The Global Catalogue of Microorganisms (GCM) 10K type strain sequencing project: providing services to taxonomists for standard genome sequencing and annotation.</title>
        <authorList>
            <consortium name="The Broad Institute Genomics Platform"/>
            <consortium name="The Broad Institute Genome Sequencing Center for Infectious Disease"/>
            <person name="Wu L."/>
            <person name="Ma J."/>
        </authorList>
    </citation>
    <scope>NUCLEOTIDE SEQUENCE [LARGE SCALE GENOMIC DNA]</scope>
    <source>
        <strain evidence="2">CCM 7855</strain>
    </source>
</reference>
<dbReference type="SUPFAM" id="SSF56281">
    <property type="entry name" value="Metallo-hydrolase/oxidoreductase"/>
    <property type="match status" value="1"/>
</dbReference>
<gene>
    <name evidence="1" type="ORF">GCM10007298_08360</name>
</gene>
<name>A0ABQ1UEV7_9NOCA</name>
<dbReference type="InterPro" id="IPR036866">
    <property type="entry name" value="RibonucZ/Hydroxyglut_hydro"/>
</dbReference>
<evidence type="ECO:0000313" key="2">
    <source>
        <dbReference type="Proteomes" id="UP000632454"/>
    </source>
</evidence>
<sequence length="213" mass="22905">MRLTKHTHATVSLHRDGRTLLIDPGTFTPDALELARDADVILVTHDHFDHFDRDAVLAALDADPELELYGPSAVIESLDGFDDRTHVVTPGDEFTAAGFAVVAYGGEHALIHPEIPQIDNIGYLVDGSVLHPGDAYLQVDAPVDTLLVPTSGPWTKMSDAIDYVRAVRPRQSVQIHDVMLSDVGTASATMFLGEQGLTGTTLLTLTVGESVTI</sequence>
<dbReference type="Pfam" id="PF13483">
    <property type="entry name" value="Lactamase_B_3"/>
    <property type="match status" value="1"/>
</dbReference>
<dbReference type="EMBL" id="BMCS01000001">
    <property type="protein sequence ID" value="GGF14610.1"/>
    <property type="molecule type" value="Genomic_DNA"/>
</dbReference>